<sequence length="533" mass="61019">MGLLLIIKMDQKSIFFSILISIILSQTNGEKCNYSKPNIVLMLMDDMGWGDLGVNGEPSRETPYLDRLASEGMQFTDFYAGSPLCSPSRAALLTGRLPIRNGFYTTNIHARNSYIPQEMIGGISRSEILISELLAKKNYQNKIIGKWHLGHSKSDYYPWNRGFHEFFGTFGVHFGPYDNVKVPNVPLFRNDKMIGRYYENVVIDRKKQESDLLKNFTQEAIEFMQRESKKGNPFFLYWTPDTLHAPTYRSAEFVGRSIKNSSYGDALIQMDHSIQAIMETIRNEPCLQNNTFVFFTSDNGPALTSKADAGRSGPFLCGKQTTFEGGFREPAIAWWPSKIPSGTITRQISTHMDLFRTIATIANISIPDDRHYDSNDLTKIMFNNSYEIPNATIFYYRGDTLMAIRHGSYKAHYWTFSTPQEELDVGIDFCPGQNVFNLTTPRLTNHTESPLLFHLYRDPGEHFHINPKNSEYKETMEILNKIRDEHQQHLVPGKPELNYCDHAAMSWSPPGCEQIKMCLPVPKSSPYLCEWPH</sequence>
<dbReference type="GO" id="GO:0004065">
    <property type="term" value="F:arylsulfatase activity"/>
    <property type="evidence" value="ECO:0007669"/>
    <property type="project" value="TreeGrafter"/>
</dbReference>
<reference evidence="8" key="1">
    <citation type="submission" date="2025-08" db="UniProtKB">
        <authorList>
            <consortium name="RefSeq"/>
        </authorList>
    </citation>
    <scope>IDENTIFICATION</scope>
    <source>
        <strain evidence="8">Airmid</strain>
    </source>
</reference>
<dbReference type="AlphaFoldDB" id="A0A6P6XWF0"/>
<dbReference type="RefSeq" id="XP_027197717.1">
    <property type="nucleotide sequence ID" value="XM_027341916.1"/>
</dbReference>
<gene>
    <name evidence="8" type="primary">LOC113792048</name>
</gene>
<evidence type="ECO:0000256" key="4">
    <source>
        <dbReference type="ARBA" id="ARBA00022801"/>
    </source>
</evidence>
<organism evidence="7 8">
    <name type="scientific">Dermatophagoides pteronyssinus</name>
    <name type="common">European house dust mite</name>
    <dbReference type="NCBI Taxonomy" id="6956"/>
    <lineage>
        <taxon>Eukaryota</taxon>
        <taxon>Metazoa</taxon>
        <taxon>Ecdysozoa</taxon>
        <taxon>Arthropoda</taxon>
        <taxon>Chelicerata</taxon>
        <taxon>Arachnida</taxon>
        <taxon>Acari</taxon>
        <taxon>Acariformes</taxon>
        <taxon>Sarcoptiformes</taxon>
        <taxon>Astigmata</taxon>
        <taxon>Psoroptidia</taxon>
        <taxon>Analgoidea</taxon>
        <taxon>Pyroglyphidae</taxon>
        <taxon>Dermatophagoidinae</taxon>
        <taxon>Dermatophagoides</taxon>
    </lineage>
</organism>
<evidence type="ECO:0000256" key="3">
    <source>
        <dbReference type="ARBA" id="ARBA00022723"/>
    </source>
</evidence>
<dbReference type="InterPro" id="IPR024607">
    <property type="entry name" value="Sulfatase_CS"/>
</dbReference>
<dbReference type="Pfam" id="PF00884">
    <property type="entry name" value="Sulfatase"/>
    <property type="match status" value="1"/>
</dbReference>
<dbReference type="InterPro" id="IPR000917">
    <property type="entry name" value="Sulfatase_N"/>
</dbReference>
<name>A0A6P6XWF0_DERPT</name>
<dbReference type="KEGG" id="dpte:113792048"/>
<evidence type="ECO:0000256" key="5">
    <source>
        <dbReference type="ARBA" id="ARBA00022837"/>
    </source>
</evidence>
<comment type="cofactor">
    <cofactor evidence="1">
        <name>Ca(2+)</name>
        <dbReference type="ChEBI" id="CHEBI:29108"/>
    </cofactor>
</comment>
<keyword evidence="5" id="KW-0106">Calcium</keyword>
<dbReference type="OrthoDB" id="103349at2759"/>
<proteinExistence type="inferred from homology"/>
<dbReference type="Proteomes" id="UP000515146">
    <property type="component" value="Unplaced"/>
</dbReference>
<dbReference type="InParanoid" id="A0A6P6XWF0"/>
<keyword evidence="4" id="KW-0378">Hydrolase</keyword>
<keyword evidence="3" id="KW-0479">Metal-binding</keyword>
<dbReference type="Gene3D" id="3.30.1120.10">
    <property type="match status" value="1"/>
</dbReference>
<dbReference type="InterPro" id="IPR050738">
    <property type="entry name" value="Sulfatase"/>
</dbReference>
<dbReference type="SUPFAM" id="SSF53649">
    <property type="entry name" value="Alkaline phosphatase-like"/>
    <property type="match status" value="1"/>
</dbReference>
<dbReference type="GO" id="GO:0046872">
    <property type="term" value="F:metal ion binding"/>
    <property type="evidence" value="ECO:0007669"/>
    <property type="project" value="UniProtKB-KW"/>
</dbReference>
<feature type="domain" description="Sulfatase N-terminal" evidence="6">
    <location>
        <begin position="37"/>
        <end position="364"/>
    </location>
</feature>
<keyword evidence="7" id="KW-1185">Reference proteome</keyword>
<evidence type="ECO:0000313" key="7">
    <source>
        <dbReference type="Proteomes" id="UP000515146"/>
    </source>
</evidence>
<comment type="similarity">
    <text evidence="2">Belongs to the sulfatase family.</text>
</comment>
<evidence type="ECO:0000256" key="2">
    <source>
        <dbReference type="ARBA" id="ARBA00008779"/>
    </source>
</evidence>
<evidence type="ECO:0000259" key="6">
    <source>
        <dbReference type="Pfam" id="PF00884"/>
    </source>
</evidence>
<dbReference type="PROSITE" id="PS00523">
    <property type="entry name" value="SULFATASE_1"/>
    <property type="match status" value="1"/>
</dbReference>
<dbReference type="Gene3D" id="3.40.720.10">
    <property type="entry name" value="Alkaline Phosphatase, subunit A"/>
    <property type="match status" value="1"/>
</dbReference>
<dbReference type="PANTHER" id="PTHR42693">
    <property type="entry name" value="ARYLSULFATASE FAMILY MEMBER"/>
    <property type="match status" value="1"/>
</dbReference>
<dbReference type="Pfam" id="PF14707">
    <property type="entry name" value="Sulfatase_C"/>
    <property type="match status" value="1"/>
</dbReference>
<accession>A0A6P6XWF0</accession>
<evidence type="ECO:0000313" key="8">
    <source>
        <dbReference type="RefSeq" id="XP_027197717.1"/>
    </source>
</evidence>
<dbReference type="InterPro" id="IPR017850">
    <property type="entry name" value="Alkaline_phosphatase_core_sf"/>
</dbReference>
<dbReference type="PANTHER" id="PTHR42693:SF47">
    <property type="entry name" value="N-ACETYLGALACTOSAMINE-6-SULFATASE"/>
    <property type="match status" value="1"/>
</dbReference>
<evidence type="ECO:0000256" key="1">
    <source>
        <dbReference type="ARBA" id="ARBA00001913"/>
    </source>
</evidence>
<dbReference type="OMA" id="ESAEYYP"/>
<protein>
    <submittedName>
        <fullName evidence="8">N-acetylgalactosamine-6-sulfatase-like</fullName>
    </submittedName>
</protein>